<dbReference type="STRING" id="338963.Pcar_3478"/>
<dbReference type="eggNOG" id="ENOG502ZNJ7">
    <property type="taxonomic scope" value="Bacteria"/>
</dbReference>
<accession>J9UI91</accession>
<reference evidence="2" key="1">
    <citation type="submission" date="2005-10" db="EMBL/GenBank/DDBJ databases">
        <title>Complete sequence of Pelobacter carbinolicus DSM 2380.</title>
        <authorList>
            <person name="Copeland A."/>
            <person name="Lucas S."/>
            <person name="Lapidus A."/>
            <person name="Barry K."/>
            <person name="Detter J.C."/>
            <person name="Glavina T."/>
            <person name="Hammon N."/>
            <person name="Israni S."/>
            <person name="Pitluck S."/>
            <person name="Chertkov O."/>
            <person name="Schmutz J."/>
            <person name="Larimer F."/>
            <person name="Land M."/>
            <person name="Kyrpides N."/>
            <person name="Ivanova N."/>
            <person name="Richardson P."/>
        </authorList>
    </citation>
    <scope>NUCLEOTIDE SEQUENCE [LARGE SCALE GENOMIC DNA]</scope>
    <source>
        <strain evidence="2">DSM 2380 / NBRC 103641 / GraBd1</strain>
    </source>
</reference>
<dbReference type="KEGG" id="pca:Pcar_3478"/>
<sequence>MRHDEFENICHTIGPETDKRVKHIVLHQVGKIIACLPDDFFEVELDSGEHKTWSKNNVKLVH</sequence>
<dbReference type="RefSeq" id="WP_011342405.1">
    <property type="nucleotide sequence ID" value="NC_007498.2"/>
</dbReference>
<evidence type="ECO:0000313" key="1">
    <source>
        <dbReference type="EMBL" id="AFR67626.1"/>
    </source>
</evidence>
<dbReference type="HOGENOM" id="CLU_2900182_0_0_7"/>
<proteinExistence type="predicted"/>
<gene>
    <name evidence="1" type="ordered locus">Pcar_3478</name>
</gene>
<dbReference type="AlphaFoldDB" id="J9UI91"/>
<organism evidence="1 2">
    <name type="scientific">Syntrophotalea carbinolica (strain DSM 2380 / NBRC 103641 / GraBd1)</name>
    <name type="common">Pelobacter carbinolicus</name>
    <dbReference type="NCBI Taxonomy" id="338963"/>
    <lineage>
        <taxon>Bacteria</taxon>
        <taxon>Pseudomonadati</taxon>
        <taxon>Thermodesulfobacteriota</taxon>
        <taxon>Desulfuromonadia</taxon>
        <taxon>Desulfuromonadales</taxon>
        <taxon>Syntrophotaleaceae</taxon>
        <taxon>Syntrophotalea</taxon>
    </lineage>
</organism>
<dbReference type="OrthoDB" id="5402380at2"/>
<evidence type="ECO:0000313" key="2">
    <source>
        <dbReference type="Proteomes" id="UP000002534"/>
    </source>
</evidence>
<dbReference type="EMBL" id="CP000142">
    <property type="protein sequence ID" value="AFR67626.1"/>
    <property type="molecule type" value="Genomic_DNA"/>
</dbReference>
<name>J9UI91_SYNC1</name>
<dbReference type="Proteomes" id="UP000002534">
    <property type="component" value="Chromosome"/>
</dbReference>
<reference evidence="1 2" key="2">
    <citation type="journal article" date="2012" name="BMC Genomics">
        <title>The genome of Pelobacter carbinolicus reveals surprising metabolic capabilities and physiological features.</title>
        <authorList>
            <person name="Aklujkar M."/>
            <person name="Haveman S.A."/>
            <person name="Didonato R.Jr."/>
            <person name="Chertkov O."/>
            <person name="Han C.S."/>
            <person name="Land M.L."/>
            <person name="Brown P."/>
            <person name="Lovley D.R."/>
        </authorList>
    </citation>
    <scope>NUCLEOTIDE SEQUENCE [LARGE SCALE GENOMIC DNA]</scope>
    <source>
        <strain evidence="2">DSM 2380 / NBRC 103641 / GraBd1</strain>
    </source>
</reference>
<protein>
    <submittedName>
        <fullName evidence="1">Uncharacterized protein</fullName>
    </submittedName>
</protein>
<keyword evidence="2" id="KW-1185">Reference proteome</keyword>